<organism evidence="1">
    <name type="scientific">gut metagenome</name>
    <dbReference type="NCBI Taxonomy" id="749906"/>
    <lineage>
        <taxon>unclassified sequences</taxon>
        <taxon>metagenomes</taxon>
        <taxon>organismal metagenomes</taxon>
    </lineage>
</organism>
<name>J9C9Z8_9ZZZZ</name>
<gene>
    <name evidence="1" type="ORF">EVA_15152</name>
</gene>
<sequence>LQLKEELSARAVVRLAAATKTRMRALV</sequence>
<dbReference type="AlphaFoldDB" id="J9C9Z8"/>
<accession>J9C9Z8</accession>
<reference evidence="1" key="1">
    <citation type="journal article" date="2012" name="PLoS ONE">
        <title>Gene sets for utilization of primary and secondary nutrition supplies in the distal gut of endangered iberian lynx.</title>
        <authorList>
            <person name="Alcaide M."/>
            <person name="Messina E."/>
            <person name="Richter M."/>
            <person name="Bargiela R."/>
            <person name="Peplies J."/>
            <person name="Huws S.A."/>
            <person name="Newbold C.J."/>
            <person name="Golyshin P.N."/>
            <person name="Simon M.A."/>
            <person name="Lopez G."/>
            <person name="Yakimov M.M."/>
            <person name="Ferrer M."/>
        </authorList>
    </citation>
    <scope>NUCLEOTIDE SEQUENCE</scope>
</reference>
<comment type="caution">
    <text evidence="1">The sequence shown here is derived from an EMBL/GenBank/DDBJ whole genome shotgun (WGS) entry which is preliminary data.</text>
</comment>
<protein>
    <submittedName>
        <fullName evidence="1">Uncharacterized protein</fullName>
    </submittedName>
</protein>
<feature type="non-terminal residue" evidence="1">
    <location>
        <position position="1"/>
    </location>
</feature>
<evidence type="ECO:0000313" key="1">
    <source>
        <dbReference type="EMBL" id="EJW96740.1"/>
    </source>
</evidence>
<dbReference type="EMBL" id="AMCI01005132">
    <property type="protein sequence ID" value="EJW96740.1"/>
    <property type="molecule type" value="Genomic_DNA"/>
</dbReference>
<proteinExistence type="predicted"/>